<dbReference type="EMBL" id="JAPTGG010000002">
    <property type="protein sequence ID" value="MCZ0864135.1"/>
    <property type="molecule type" value="Genomic_DNA"/>
</dbReference>
<name>A0A9J6RIV8_9GAMM</name>
<protein>
    <submittedName>
        <fullName evidence="2">VanZ family protein</fullName>
    </submittedName>
</protein>
<organism evidence="2 3">
    <name type="scientific">Dasania phycosphaerae</name>
    <dbReference type="NCBI Taxonomy" id="2950436"/>
    <lineage>
        <taxon>Bacteria</taxon>
        <taxon>Pseudomonadati</taxon>
        <taxon>Pseudomonadota</taxon>
        <taxon>Gammaproteobacteria</taxon>
        <taxon>Cellvibrionales</taxon>
        <taxon>Spongiibacteraceae</taxon>
        <taxon>Dasania</taxon>
    </lineage>
</organism>
<dbReference type="NCBIfam" id="NF037970">
    <property type="entry name" value="vanZ_1"/>
    <property type="match status" value="1"/>
</dbReference>
<dbReference type="Proteomes" id="UP001069090">
    <property type="component" value="Unassembled WGS sequence"/>
</dbReference>
<sequence>MAFYAVLAVVLLLSLLPLEEDFISTGWDKTNHLLAFFVLAALIDSAYPLVSYWRYKVPLLIAFGLLVEVLQSFTGYRFFSWLDLLADSLALCLFYPFRPYWASCLRWCEGIVGRNR</sequence>
<proteinExistence type="predicted"/>
<evidence type="ECO:0000256" key="1">
    <source>
        <dbReference type="SAM" id="Phobius"/>
    </source>
</evidence>
<evidence type="ECO:0000313" key="2">
    <source>
        <dbReference type="EMBL" id="MCZ0864135.1"/>
    </source>
</evidence>
<keyword evidence="1" id="KW-0812">Transmembrane</keyword>
<keyword evidence="1" id="KW-1133">Transmembrane helix</keyword>
<feature type="transmembrane region" description="Helical" evidence="1">
    <location>
        <begin position="33"/>
        <end position="50"/>
    </location>
</feature>
<reference evidence="2 3" key="1">
    <citation type="submission" date="2022-12" db="EMBL/GenBank/DDBJ databases">
        <title>Dasania phycosphaerae sp. nov., isolated from particulate material of the south coast of Korea.</title>
        <authorList>
            <person name="Jiang Y."/>
        </authorList>
    </citation>
    <scope>NUCLEOTIDE SEQUENCE [LARGE SCALE GENOMIC DNA]</scope>
    <source>
        <strain evidence="2 3">GY-19</strain>
    </source>
</reference>
<keyword evidence="1" id="KW-0472">Membrane</keyword>
<evidence type="ECO:0000313" key="3">
    <source>
        <dbReference type="Proteomes" id="UP001069090"/>
    </source>
</evidence>
<feature type="transmembrane region" description="Helical" evidence="1">
    <location>
        <begin position="57"/>
        <end position="73"/>
    </location>
</feature>
<keyword evidence="3" id="KW-1185">Reference proteome</keyword>
<gene>
    <name evidence="2" type="ORF">O0V09_02915</name>
</gene>
<comment type="caution">
    <text evidence="2">The sequence shown here is derived from an EMBL/GenBank/DDBJ whole genome shotgun (WGS) entry which is preliminary data.</text>
</comment>
<accession>A0A9J6RIV8</accession>
<dbReference type="AlphaFoldDB" id="A0A9J6RIV8"/>
<dbReference type="RefSeq" id="WP_258330292.1">
    <property type="nucleotide sequence ID" value="NZ_JAPTGG010000002.1"/>
</dbReference>